<sequence length="349" mass="41274">MLLKERGYYWSNGSFYYGQWFDNKINGVGLFINIDNIIIGQFSNGLLQGYCQLIYSNKFKYCKYENGQQIGLIKYEYFNGEKILDNIQTQDQEELDIINKLNNSYFLILLKTQLKNWKLIDETQIFFSTLINQNENRRIGVLYDIKLNKFEYGYFLNQKLDGKGGIIFESGDKYIGDLKNGQLNGIGIFYNKSENQYTQSRFNNNEIVEIIKQSKDPIQLRNQWHQIALPELICKNQFSPIKQSNYYSSKTFSNKLSKSISPMTPTISVKKQAMYSQIKNYPIMENKFGSIQSHFGKDDLKIIKPYRSKQINSYIKHIKQNARIDDQSMKYLHQQLFDDEQNQFMLFHY</sequence>
<proteinExistence type="predicted"/>
<dbReference type="GO" id="GO:0048678">
    <property type="term" value="P:response to axon injury"/>
    <property type="evidence" value="ECO:0007669"/>
    <property type="project" value="TreeGrafter"/>
</dbReference>
<dbReference type="InterPro" id="IPR052315">
    <property type="entry name" value="MORN4"/>
</dbReference>
<dbReference type="SMART" id="SM00698">
    <property type="entry name" value="MORN"/>
    <property type="match status" value="3"/>
</dbReference>
<dbReference type="PANTHER" id="PTHR46614:SF1">
    <property type="entry name" value="MORN REPEAT-CONTAINING PROTEIN 4"/>
    <property type="match status" value="1"/>
</dbReference>
<keyword evidence="3" id="KW-0966">Cell projection</keyword>
<dbReference type="InterPro" id="IPR003409">
    <property type="entry name" value="MORN"/>
</dbReference>
<evidence type="ECO:0000313" key="4">
    <source>
        <dbReference type="EMBL" id="CAD8056297.1"/>
    </source>
</evidence>
<evidence type="ECO:0008006" key="6">
    <source>
        <dbReference type="Google" id="ProtNLM"/>
    </source>
</evidence>
<evidence type="ECO:0000256" key="3">
    <source>
        <dbReference type="ARBA" id="ARBA00023273"/>
    </source>
</evidence>
<comment type="subcellular location">
    <subcellularLocation>
        <location evidence="1">Cell projection</location>
    </subcellularLocation>
</comment>
<protein>
    <recommendedName>
        <fullName evidence="6">MORN motif protein</fullName>
    </recommendedName>
</protein>
<evidence type="ECO:0000313" key="5">
    <source>
        <dbReference type="Proteomes" id="UP000692954"/>
    </source>
</evidence>
<dbReference type="Pfam" id="PF02493">
    <property type="entry name" value="MORN"/>
    <property type="match status" value="3"/>
</dbReference>
<evidence type="ECO:0000256" key="2">
    <source>
        <dbReference type="ARBA" id="ARBA00022737"/>
    </source>
</evidence>
<keyword evidence="5" id="KW-1185">Reference proteome</keyword>
<accession>A0A8S1KND3</accession>
<name>A0A8S1KND3_9CILI</name>
<comment type="caution">
    <text evidence="4">The sequence shown here is derived from an EMBL/GenBank/DDBJ whole genome shotgun (WGS) entry which is preliminary data.</text>
</comment>
<dbReference type="EMBL" id="CAJJDN010000010">
    <property type="protein sequence ID" value="CAD8056297.1"/>
    <property type="molecule type" value="Genomic_DNA"/>
</dbReference>
<dbReference type="Proteomes" id="UP000692954">
    <property type="component" value="Unassembled WGS sequence"/>
</dbReference>
<organism evidence="4 5">
    <name type="scientific">Paramecium sonneborni</name>
    <dbReference type="NCBI Taxonomy" id="65129"/>
    <lineage>
        <taxon>Eukaryota</taxon>
        <taxon>Sar</taxon>
        <taxon>Alveolata</taxon>
        <taxon>Ciliophora</taxon>
        <taxon>Intramacronucleata</taxon>
        <taxon>Oligohymenophorea</taxon>
        <taxon>Peniculida</taxon>
        <taxon>Parameciidae</taxon>
        <taxon>Paramecium</taxon>
    </lineage>
</organism>
<keyword evidence="2" id="KW-0677">Repeat</keyword>
<dbReference type="GO" id="GO:0042995">
    <property type="term" value="C:cell projection"/>
    <property type="evidence" value="ECO:0007669"/>
    <property type="project" value="UniProtKB-SubCell"/>
</dbReference>
<gene>
    <name evidence="4" type="ORF">PSON_ATCC_30995.1.T0100167</name>
</gene>
<evidence type="ECO:0000256" key="1">
    <source>
        <dbReference type="ARBA" id="ARBA00004316"/>
    </source>
</evidence>
<dbReference type="OrthoDB" id="291188at2759"/>
<dbReference type="PANTHER" id="PTHR46614">
    <property type="entry name" value="MORN REPEAT-CONTAINING PROTEIN 4"/>
    <property type="match status" value="1"/>
</dbReference>
<reference evidence="4" key="1">
    <citation type="submission" date="2021-01" db="EMBL/GenBank/DDBJ databases">
        <authorList>
            <consortium name="Genoscope - CEA"/>
            <person name="William W."/>
        </authorList>
    </citation>
    <scope>NUCLEOTIDE SEQUENCE</scope>
</reference>
<dbReference type="AlphaFoldDB" id="A0A8S1KND3"/>